<dbReference type="AlphaFoldDB" id="A0A812LUD5"/>
<name>A0A812LUD5_SYMPI</name>
<protein>
    <submittedName>
        <fullName evidence="1">Carkd protein</fullName>
    </submittedName>
</protein>
<proteinExistence type="predicted"/>
<evidence type="ECO:0000313" key="2">
    <source>
        <dbReference type="Proteomes" id="UP000649617"/>
    </source>
</evidence>
<dbReference type="OrthoDB" id="444510at2759"/>
<organism evidence="1 2">
    <name type="scientific">Symbiodinium pilosum</name>
    <name type="common">Dinoflagellate</name>
    <dbReference type="NCBI Taxonomy" id="2952"/>
    <lineage>
        <taxon>Eukaryota</taxon>
        <taxon>Sar</taxon>
        <taxon>Alveolata</taxon>
        <taxon>Dinophyceae</taxon>
        <taxon>Suessiales</taxon>
        <taxon>Symbiodiniaceae</taxon>
        <taxon>Symbiodinium</taxon>
    </lineage>
</organism>
<accession>A0A812LUD5</accession>
<sequence>MCLQVAALDEALYRALGPDYELHVVQVDAEEQLYSIEAETVKSSLARAEQRGIFYFLSPQQVKGAFRTKSYLVHDEALFALMERLEEAGLPTVWPHPLHLFKMLAGKVWPPQVCLSAEYHVPLTTCVPRCAVLADPHRAAEEALEALRFLRQAAARPPEVSGTVVKVGFSWKSEGVTLCRETGDLEAALQSAAAAGSHSYFMVQERVEGLCCEAMVYTLGGRIVGHPQYYSFPYHKAPPQYMLRKSAAQALGGAAVQSECEAKMKQITQRWLVWTRAQSSTLVPFLRIDFLLAVDPASKEVKVWTGEVSELGVAVSLQETWLLLRNLVLRLLFV</sequence>
<comment type="caution">
    <text evidence="1">The sequence shown here is derived from an EMBL/GenBank/DDBJ whole genome shotgun (WGS) entry which is preliminary data.</text>
</comment>
<dbReference type="SUPFAM" id="SSF56059">
    <property type="entry name" value="Glutathione synthetase ATP-binding domain-like"/>
    <property type="match status" value="1"/>
</dbReference>
<reference evidence="1" key="1">
    <citation type="submission" date="2021-02" db="EMBL/GenBank/DDBJ databases">
        <authorList>
            <person name="Dougan E. K."/>
            <person name="Rhodes N."/>
            <person name="Thang M."/>
            <person name="Chan C."/>
        </authorList>
    </citation>
    <scope>NUCLEOTIDE SEQUENCE</scope>
</reference>
<evidence type="ECO:0000313" key="1">
    <source>
        <dbReference type="EMBL" id="CAE7249778.1"/>
    </source>
</evidence>
<keyword evidence="2" id="KW-1185">Reference proteome</keyword>
<dbReference type="EMBL" id="CAJNIZ010006406">
    <property type="protein sequence ID" value="CAE7249778.1"/>
    <property type="molecule type" value="Genomic_DNA"/>
</dbReference>
<dbReference type="Proteomes" id="UP000649617">
    <property type="component" value="Unassembled WGS sequence"/>
</dbReference>
<gene>
    <name evidence="1" type="primary">Carkd</name>
    <name evidence="1" type="ORF">SPIL2461_LOCUS4742</name>
</gene>